<feature type="domain" description="PRC-barrel" evidence="2">
    <location>
        <begin position="62"/>
        <end position="133"/>
    </location>
</feature>
<reference evidence="3 4" key="1">
    <citation type="submission" date="2018-07" db="EMBL/GenBank/DDBJ databases">
        <title>Marsedoiliclastica nanhaica gen. nov. sp. nov., a novel marine hydrocarbonoclastic bacterium isolated from an in-situ enriched hydrocarbon-degrading consortium in deep-sea sediment.</title>
        <authorList>
            <person name="Dong C."/>
            <person name="Ma T."/>
            <person name="Liu R."/>
            <person name="Shao Z."/>
        </authorList>
    </citation>
    <scope>NUCLEOTIDE SEQUENCE [LARGE SCALE GENOMIC DNA]</scope>
    <source>
        <strain evidence="4">soil36-7</strain>
    </source>
</reference>
<dbReference type="AlphaFoldDB" id="A0A4P7XMC7"/>
<dbReference type="KEGG" id="hmi:soil367_15480"/>
<dbReference type="SUPFAM" id="SSF50346">
    <property type="entry name" value="PRC-barrel domain"/>
    <property type="match status" value="1"/>
</dbReference>
<keyword evidence="4" id="KW-1185">Reference proteome</keyword>
<evidence type="ECO:0000313" key="4">
    <source>
        <dbReference type="Proteomes" id="UP000298049"/>
    </source>
</evidence>
<proteinExistence type="predicted"/>
<keyword evidence="1" id="KW-0732">Signal</keyword>
<dbReference type="Gene3D" id="2.30.30.240">
    <property type="entry name" value="PRC-barrel domain"/>
    <property type="match status" value="1"/>
</dbReference>
<sequence length="257" mass="28249">MTAKQFLTGSCTLALIVALAGCAQSPLEQEDTDAMISAGADVEFIKLDNWSYDKLYELGGMRADRLMKSGVYSTGGKEIGSVANIIIDEDNRAVALIAQVGGLWGIGDTPVAVPWEDVEVAGDRITVPVTEDNVESYRLFDNKHITGRNLRQTVKVEEDVETGPRTWKLTSLLNDYATLNGGVGYGYVNDVVLSHDGAIQAVIIESASRYGIGPYAYPFYGYDQQWNPAFETYELPYGETEVRGLEPFDSERLDKRP</sequence>
<dbReference type="Pfam" id="PF05239">
    <property type="entry name" value="PRC"/>
    <property type="match status" value="1"/>
</dbReference>
<gene>
    <name evidence="3" type="ORF">soil367_15480</name>
</gene>
<evidence type="ECO:0000256" key="1">
    <source>
        <dbReference type="SAM" id="SignalP"/>
    </source>
</evidence>
<dbReference type="RefSeq" id="WP_136549928.1">
    <property type="nucleotide sequence ID" value="NZ_CP031093.1"/>
</dbReference>
<feature type="chain" id="PRO_5020765348" evidence="1">
    <location>
        <begin position="21"/>
        <end position="257"/>
    </location>
</feature>
<dbReference type="OrthoDB" id="6366681at2"/>
<protein>
    <submittedName>
        <fullName evidence="3">PRC-barrel domain containing protein</fullName>
    </submittedName>
</protein>
<accession>A0A4P7XMC7</accession>
<dbReference type="InterPro" id="IPR027275">
    <property type="entry name" value="PRC-brl_dom"/>
</dbReference>
<organism evidence="3 4">
    <name type="scientific">Hydrocarboniclastica marina</name>
    <dbReference type="NCBI Taxonomy" id="2259620"/>
    <lineage>
        <taxon>Bacteria</taxon>
        <taxon>Pseudomonadati</taxon>
        <taxon>Pseudomonadota</taxon>
        <taxon>Gammaproteobacteria</taxon>
        <taxon>Alteromonadales</taxon>
        <taxon>Alteromonadaceae</taxon>
        <taxon>Hydrocarboniclastica</taxon>
    </lineage>
</organism>
<feature type="signal peptide" evidence="1">
    <location>
        <begin position="1"/>
        <end position="20"/>
    </location>
</feature>
<dbReference type="EMBL" id="CP031093">
    <property type="protein sequence ID" value="QCF27217.1"/>
    <property type="molecule type" value="Genomic_DNA"/>
</dbReference>
<dbReference type="Proteomes" id="UP000298049">
    <property type="component" value="Chromosome"/>
</dbReference>
<evidence type="ECO:0000313" key="3">
    <source>
        <dbReference type="EMBL" id="QCF27217.1"/>
    </source>
</evidence>
<dbReference type="PROSITE" id="PS51257">
    <property type="entry name" value="PROKAR_LIPOPROTEIN"/>
    <property type="match status" value="1"/>
</dbReference>
<evidence type="ECO:0000259" key="2">
    <source>
        <dbReference type="Pfam" id="PF05239"/>
    </source>
</evidence>
<name>A0A4P7XMC7_9ALTE</name>
<dbReference type="InterPro" id="IPR011033">
    <property type="entry name" value="PRC_barrel-like_sf"/>
</dbReference>